<dbReference type="Gene3D" id="2.40.50.730">
    <property type="match status" value="1"/>
</dbReference>
<dbReference type="Proteomes" id="UP001176940">
    <property type="component" value="Unassembled WGS sequence"/>
</dbReference>
<comment type="caution">
    <text evidence="2">The sequence shown here is derived from an EMBL/GenBank/DDBJ whole genome shotgun (WGS) entry which is preliminary data.</text>
</comment>
<reference evidence="2" key="1">
    <citation type="submission" date="2023-07" db="EMBL/GenBank/DDBJ databases">
        <authorList>
            <person name="Stuckert A."/>
        </authorList>
    </citation>
    <scope>NUCLEOTIDE SEQUENCE</scope>
</reference>
<name>A0ABN9M0L5_9NEOB</name>
<dbReference type="PANTHER" id="PTHR45861">
    <property type="entry name" value="DNA POLYMERASE ALPHA CATALYTIC SUBUNIT"/>
    <property type="match status" value="1"/>
</dbReference>
<organism evidence="2 3">
    <name type="scientific">Ranitomeya imitator</name>
    <name type="common">mimic poison frog</name>
    <dbReference type="NCBI Taxonomy" id="111125"/>
    <lineage>
        <taxon>Eukaryota</taxon>
        <taxon>Metazoa</taxon>
        <taxon>Chordata</taxon>
        <taxon>Craniata</taxon>
        <taxon>Vertebrata</taxon>
        <taxon>Euteleostomi</taxon>
        <taxon>Amphibia</taxon>
        <taxon>Batrachia</taxon>
        <taxon>Anura</taxon>
        <taxon>Neobatrachia</taxon>
        <taxon>Hyloidea</taxon>
        <taxon>Dendrobatidae</taxon>
        <taxon>Dendrobatinae</taxon>
        <taxon>Ranitomeya</taxon>
    </lineage>
</organism>
<keyword evidence="3" id="KW-1185">Reference proteome</keyword>
<dbReference type="EMBL" id="CAUEEQ010035366">
    <property type="protein sequence ID" value="CAJ0952654.1"/>
    <property type="molecule type" value="Genomic_DNA"/>
</dbReference>
<evidence type="ECO:0000256" key="1">
    <source>
        <dbReference type="SAM" id="MobiDB-lite"/>
    </source>
</evidence>
<proteinExistence type="predicted"/>
<accession>A0ABN9M0L5</accession>
<sequence length="374" mass="41140">MKGLDITFPTLSSAQRAFMDAEFTLEEIEYAIVDIASGKAPGILGYVSTTLTEALSSSTAAFSASLVFRLHLLISLNSSPLKYAFIASQTQKAVDLSKDDLLGDLLQDLKSQPTQMTPPPVITLKKKRLAGVPLNPFSMPVTSPPSRASPANRRKPPPVPKQEYDSAPPKQAKVTSPKKAKLKQDPGSSIADVAKNGSVVKLEEAAEEEDEVIVEFDDGDFDEPMEEDNSESKPDISAAVKIEADIKKEVKEETDEKPHMASAFSRESCWDQAPDETHSVANEVQVDSSLLPLVTGEDGDPVFRFYWLDAYEDQYNQPGVVYLFGKVWIESAETFVSCCVSVKNIERTVYLLPRETFPHMTASEFSDNQSDHNL</sequence>
<evidence type="ECO:0000313" key="2">
    <source>
        <dbReference type="EMBL" id="CAJ0952654.1"/>
    </source>
</evidence>
<protein>
    <recommendedName>
        <fullName evidence="4">DNA polymerase delta subunit 3</fullName>
    </recommendedName>
</protein>
<dbReference type="InterPro" id="IPR012337">
    <property type="entry name" value="RNaseH-like_sf"/>
</dbReference>
<evidence type="ECO:0000313" key="3">
    <source>
        <dbReference type="Proteomes" id="UP001176940"/>
    </source>
</evidence>
<gene>
    <name evidence="2" type="ORF">RIMI_LOCUS13982777</name>
</gene>
<feature type="region of interest" description="Disordered" evidence="1">
    <location>
        <begin position="135"/>
        <end position="190"/>
    </location>
</feature>
<dbReference type="SUPFAM" id="SSF53098">
    <property type="entry name" value="Ribonuclease H-like"/>
    <property type="match status" value="1"/>
</dbReference>
<dbReference type="PANTHER" id="PTHR45861:SF1">
    <property type="entry name" value="DNA POLYMERASE ALPHA CATALYTIC SUBUNIT"/>
    <property type="match status" value="1"/>
</dbReference>
<evidence type="ECO:0008006" key="4">
    <source>
        <dbReference type="Google" id="ProtNLM"/>
    </source>
</evidence>